<evidence type="ECO:0000313" key="1">
    <source>
        <dbReference type="EMBL" id="PWJ30137.1"/>
    </source>
</evidence>
<dbReference type="EMBL" id="QGDO01000029">
    <property type="protein sequence ID" value="PWJ30137.1"/>
    <property type="molecule type" value="Genomic_DNA"/>
</dbReference>
<gene>
    <name evidence="1" type="ORF">BC781_1292</name>
</gene>
<proteinExistence type="predicted"/>
<sequence length="243" mass="27716">MEKKVILIVGHPNNVEEGKRFDYFTSLYKKYFMSIAGGAFEGEDILEYKEQRLENIESELSKLNACYVIVVLIGHGGTKDEKHVLKLNNNEIIFPGQLSIGAQKQLYIVESCRNIIEGELPVVDLDSVTKFKKGGVFRLPITREEARERFERYLQDTDDGIAICMSCSNDQSAYGFYFSSTLLTVGHNWHNHTNNYGRCLGISDTITEYVAPYVVKLAREIDKDQEPKVIGDNINYPFSICKY</sequence>
<dbReference type="RefSeq" id="WP_109623352.1">
    <property type="nucleotide sequence ID" value="NZ_QGDO01000029.1"/>
</dbReference>
<accession>A0A315YR04</accession>
<reference evidence="1 2" key="1">
    <citation type="submission" date="2018-03" db="EMBL/GenBank/DDBJ databases">
        <title>Genomic Encyclopedia of Archaeal and Bacterial Type Strains, Phase II (KMG-II): from individual species to whole genera.</title>
        <authorList>
            <person name="Goeker M."/>
        </authorList>
    </citation>
    <scope>NUCLEOTIDE SEQUENCE [LARGE SCALE GENOMIC DNA]</scope>
    <source>
        <strain evidence="1 2">DSM 28229</strain>
    </source>
</reference>
<dbReference type="OrthoDB" id="1326446at2"/>
<protein>
    <recommendedName>
        <fullName evidence="3">Caspase domain-containing protein</fullName>
    </recommendedName>
</protein>
<dbReference type="Proteomes" id="UP000245535">
    <property type="component" value="Unassembled WGS sequence"/>
</dbReference>
<organism evidence="1 2">
    <name type="scientific">Sediminitomix flava</name>
    <dbReference type="NCBI Taxonomy" id="379075"/>
    <lineage>
        <taxon>Bacteria</taxon>
        <taxon>Pseudomonadati</taxon>
        <taxon>Bacteroidota</taxon>
        <taxon>Cytophagia</taxon>
        <taxon>Cytophagales</taxon>
        <taxon>Flammeovirgaceae</taxon>
        <taxon>Sediminitomix</taxon>
    </lineage>
</organism>
<comment type="caution">
    <text evidence="1">The sequence shown here is derived from an EMBL/GenBank/DDBJ whole genome shotgun (WGS) entry which is preliminary data.</text>
</comment>
<name>A0A315YR04_SEDFL</name>
<keyword evidence="2" id="KW-1185">Reference proteome</keyword>
<evidence type="ECO:0008006" key="3">
    <source>
        <dbReference type="Google" id="ProtNLM"/>
    </source>
</evidence>
<evidence type="ECO:0000313" key="2">
    <source>
        <dbReference type="Proteomes" id="UP000245535"/>
    </source>
</evidence>
<dbReference type="AlphaFoldDB" id="A0A315YR04"/>